<reference evidence="9 10" key="1">
    <citation type="journal article" date="2016" name="Genome Biol. Evol.">
        <title>Gene Family Evolution Reflects Adaptation to Soil Environmental Stressors in the Genome of the Collembolan Orchesella cincta.</title>
        <authorList>
            <person name="Faddeeva-Vakhrusheva A."/>
            <person name="Derks M.F."/>
            <person name="Anvar S.Y."/>
            <person name="Agamennone V."/>
            <person name="Suring W."/>
            <person name="Smit S."/>
            <person name="van Straalen N.M."/>
            <person name="Roelofs D."/>
        </authorList>
    </citation>
    <scope>NUCLEOTIDE SEQUENCE [LARGE SCALE GENOMIC DNA]</scope>
    <source>
        <tissue evidence="9">Mixed pool</tissue>
    </source>
</reference>
<protein>
    <submittedName>
        <fullName evidence="9">Synaptotagmin-9</fullName>
    </submittedName>
</protein>
<dbReference type="GO" id="GO:0000149">
    <property type="term" value="F:SNARE binding"/>
    <property type="evidence" value="ECO:0007669"/>
    <property type="project" value="TreeGrafter"/>
</dbReference>
<comment type="subcellular location">
    <subcellularLocation>
        <location evidence="7">Endomembrane system</location>
        <topology evidence="7">Single-pass membrane protein</topology>
    </subcellularLocation>
</comment>
<dbReference type="PRINTS" id="PR00360">
    <property type="entry name" value="C2DOMAIN"/>
</dbReference>
<dbReference type="GO" id="GO:0070382">
    <property type="term" value="C:exocytic vesicle"/>
    <property type="evidence" value="ECO:0007669"/>
    <property type="project" value="TreeGrafter"/>
</dbReference>
<dbReference type="GO" id="GO:0001786">
    <property type="term" value="F:phosphatidylserine binding"/>
    <property type="evidence" value="ECO:0007669"/>
    <property type="project" value="TreeGrafter"/>
</dbReference>
<dbReference type="GO" id="GO:0005509">
    <property type="term" value="F:calcium ion binding"/>
    <property type="evidence" value="ECO:0007669"/>
    <property type="project" value="TreeGrafter"/>
</dbReference>
<dbReference type="Gene3D" id="2.60.40.150">
    <property type="entry name" value="C2 domain"/>
    <property type="match status" value="2"/>
</dbReference>
<dbReference type="InterPro" id="IPR001565">
    <property type="entry name" value="Synaptotagmin"/>
</dbReference>
<feature type="domain" description="C2" evidence="8">
    <location>
        <begin position="25"/>
        <end position="149"/>
    </location>
</feature>
<evidence type="ECO:0000313" key="9">
    <source>
        <dbReference type="EMBL" id="ODM95585.1"/>
    </source>
</evidence>
<evidence type="ECO:0000259" key="8">
    <source>
        <dbReference type="PROSITE" id="PS50004"/>
    </source>
</evidence>
<dbReference type="PANTHER" id="PTHR10024">
    <property type="entry name" value="SYNAPTOTAGMIN"/>
    <property type="match status" value="1"/>
</dbReference>
<accession>A0A1D2MS85</accession>
<dbReference type="SMART" id="SM00239">
    <property type="entry name" value="C2"/>
    <property type="match status" value="2"/>
</dbReference>
<evidence type="ECO:0000256" key="1">
    <source>
        <dbReference type="ARBA" id="ARBA00022692"/>
    </source>
</evidence>
<dbReference type="InterPro" id="IPR000008">
    <property type="entry name" value="C2_dom"/>
</dbReference>
<comment type="caution">
    <text evidence="9">The sequence shown here is derived from an EMBL/GenBank/DDBJ whole genome shotgun (WGS) entry which is preliminary data.</text>
</comment>
<dbReference type="GO" id="GO:0030276">
    <property type="term" value="F:clathrin binding"/>
    <property type="evidence" value="ECO:0007669"/>
    <property type="project" value="TreeGrafter"/>
</dbReference>
<keyword evidence="4" id="KW-0106">Calcium</keyword>
<dbReference type="STRING" id="48709.A0A1D2MS85"/>
<dbReference type="GO" id="GO:0005544">
    <property type="term" value="F:calcium-dependent phospholipid binding"/>
    <property type="evidence" value="ECO:0007669"/>
    <property type="project" value="TreeGrafter"/>
</dbReference>
<dbReference type="GO" id="GO:0005886">
    <property type="term" value="C:plasma membrane"/>
    <property type="evidence" value="ECO:0007669"/>
    <property type="project" value="TreeGrafter"/>
</dbReference>
<dbReference type="OrthoDB" id="67700at2759"/>
<dbReference type="Pfam" id="PF00168">
    <property type="entry name" value="C2"/>
    <property type="match status" value="2"/>
</dbReference>
<keyword evidence="3" id="KW-0677">Repeat</keyword>
<keyword evidence="6" id="KW-0472">Membrane</keyword>
<gene>
    <name evidence="9" type="ORF">Ocin01_11097</name>
</gene>
<evidence type="ECO:0000256" key="7">
    <source>
        <dbReference type="ARBA" id="ARBA00037847"/>
    </source>
</evidence>
<dbReference type="GO" id="GO:0017156">
    <property type="term" value="P:calcium-ion regulated exocytosis"/>
    <property type="evidence" value="ECO:0007669"/>
    <property type="project" value="TreeGrafter"/>
</dbReference>
<dbReference type="OMA" id="VMRVGCN"/>
<evidence type="ECO:0000313" key="10">
    <source>
        <dbReference type="Proteomes" id="UP000094527"/>
    </source>
</evidence>
<organism evidence="9 10">
    <name type="scientific">Orchesella cincta</name>
    <name type="common">Springtail</name>
    <name type="synonym">Podura cincta</name>
    <dbReference type="NCBI Taxonomy" id="48709"/>
    <lineage>
        <taxon>Eukaryota</taxon>
        <taxon>Metazoa</taxon>
        <taxon>Ecdysozoa</taxon>
        <taxon>Arthropoda</taxon>
        <taxon>Hexapoda</taxon>
        <taxon>Collembola</taxon>
        <taxon>Entomobryomorpha</taxon>
        <taxon>Entomobryoidea</taxon>
        <taxon>Orchesellidae</taxon>
        <taxon>Orchesellinae</taxon>
        <taxon>Orchesella</taxon>
    </lineage>
</organism>
<keyword evidence="1" id="KW-0812">Transmembrane</keyword>
<evidence type="ECO:0000256" key="6">
    <source>
        <dbReference type="ARBA" id="ARBA00023136"/>
    </source>
</evidence>
<dbReference type="FunFam" id="2.60.40.150:FF:000005">
    <property type="entry name" value="Synaptotagmin 6"/>
    <property type="match status" value="1"/>
</dbReference>
<proteinExistence type="predicted"/>
<evidence type="ECO:0000256" key="4">
    <source>
        <dbReference type="ARBA" id="ARBA00022837"/>
    </source>
</evidence>
<dbReference type="AlphaFoldDB" id="A0A1D2MS85"/>
<dbReference type="PROSITE" id="PS50004">
    <property type="entry name" value="C2"/>
    <property type="match status" value="2"/>
</dbReference>
<dbReference type="SUPFAM" id="SSF49562">
    <property type="entry name" value="C2 domain (Calcium/lipid-binding domain, CaLB)"/>
    <property type="match status" value="2"/>
</dbReference>
<dbReference type="PRINTS" id="PR00399">
    <property type="entry name" value="SYNAPTOTAGMN"/>
</dbReference>
<keyword evidence="5" id="KW-1133">Transmembrane helix</keyword>
<sequence>MYPELYKQELARQSSGDSSSTDAEKVGSLHFSLRFDRELEALVVKVIQATDLPAKDMSGSSDPYIKIYLLPDRKKKHQTKVHRRNLNPEFNETFLFSVSHEDLQDRYLQFSVYDFDRFSRHDLIGQVVLKGLLDLSDLCSEIDYTMDILAPPKDKKDLGELMVSLCYLPTAGRLTVTIIKARNLRAMDITGSSDPYCKVYLMCQGKKLRKRKTSVRKSCLCPVWNESIVFDIPSENVQDVQIVFKLVDYDRVGPNEQLGVAAAGALCIGAGRDHWLEMLDNPRRPVAQWYALLKKH</sequence>
<evidence type="ECO:0000256" key="5">
    <source>
        <dbReference type="ARBA" id="ARBA00022989"/>
    </source>
</evidence>
<name>A0A1D2MS85_ORCCI</name>
<dbReference type="FunFam" id="2.60.40.150:FF:000011">
    <property type="entry name" value="Synaptotagmin 6"/>
    <property type="match status" value="1"/>
</dbReference>
<evidence type="ECO:0000256" key="2">
    <source>
        <dbReference type="ARBA" id="ARBA00022723"/>
    </source>
</evidence>
<keyword evidence="10" id="KW-1185">Reference proteome</keyword>
<dbReference type="PANTHER" id="PTHR10024:SF374">
    <property type="entry name" value="C2 DOMAIN-CONTAINING PROTEIN"/>
    <property type="match status" value="1"/>
</dbReference>
<keyword evidence="2" id="KW-0479">Metal-binding</keyword>
<dbReference type="InterPro" id="IPR035892">
    <property type="entry name" value="C2_domain_sf"/>
</dbReference>
<dbReference type="CDD" id="cd08403">
    <property type="entry name" value="C2B_Synaptotagmin-3-5-6-9-10"/>
    <property type="match status" value="1"/>
</dbReference>
<feature type="domain" description="C2" evidence="8">
    <location>
        <begin position="157"/>
        <end position="290"/>
    </location>
</feature>
<dbReference type="Proteomes" id="UP000094527">
    <property type="component" value="Unassembled WGS sequence"/>
</dbReference>
<evidence type="ECO:0000256" key="3">
    <source>
        <dbReference type="ARBA" id="ARBA00022737"/>
    </source>
</evidence>
<dbReference type="EMBL" id="LJIJ01000649">
    <property type="protein sequence ID" value="ODM95585.1"/>
    <property type="molecule type" value="Genomic_DNA"/>
</dbReference>